<proteinExistence type="predicted"/>
<comment type="caution">
    <text evidence="2">The sequence shown here is derived from an EMBL/GenBank/DDBJ whole genome shotgun (WGS) entry which is preliminary data.</text>
</comment>
<evidence type="ECO:0000259" key="1">
    <source>
        <dbReference type="Pfam" id="PF00535"/>
    </source>
</evidence>
<dbReference type="GO" id="GO:0016740">
    <property type="term" value="F:transferase activity"/>
    <property type="evidence" value="ECO:0007669"/>
    <property type="project" value="UniProtKB-KW"/>
</dbReference>
<dbReference type="InterPro" id="IPR001173">
    <property type="entry name" value="Glyco_trans_2-like"/>
</dbReference>
<dbReference type="RefSeq" id="WP_133589683.1">
    <property type="nucleotide sequence ID" value="NZ_SNVV01000004.1"/>
</dbReference>
<dbReference type="PANTHER" id="PTHR43685">
    <property type="entry name" value="GLYCOSYLTRANSFERASE"/>
    <property type="match status" value="1"/>
</dbReference>
<dbReference type="Gene3D" id="3.90.550.10">
    <property type="entry name" value="Spore Coat Polysaccharide Biosynthesis Protein SpsA, Chain A"/>
    <property type="match status" value="1"/>
</dbReference>
<dbReference type="EMBL" id="SNVV01000004">
    <property type="protein sequence ID" value="TDN53839.1"/>
    <property type="molecule type" value="Genomic_DNA"/>
</dbReference>
<name>A0A4R6E958_9RHOO</name>
<dbReference type="InterPro" id="IPR029044">
    <property type="entry name" value="Nucleotide-diphossugar_trans"/>
</dbReference>
<dbReference type="SUPFAM" id="SSF53448">
    <property type="entry name" value="Nucleotide-diphospho-sugar transferases"/>
    <property type="match status" value="1"/>
</dbReference>
<dbReference type="Proteomes" id="UP000295129">
    <property type="component" value="Unassembled WGS sequence"/>
</dbReference>
<accession>A0A4R6E958</accession>
<dbReference type="OrthoDB" id="433681at2"/>
<dbReference type="PANTHER" id="PTHR43685:SF11">
    <property type="entry name" value="GLYCOSYLTRANSFERASE TAGX-RELATED"/>
    <property type="match status" value="1"/>
</dbReference>
<dbReference type="AlphaFoldDB" id="A0A4R6E958"/>
<reference evidence="2 3" key="1">
    <citation type="submission" date="2019-03" db="EMBL/GenBank/DDBJ databases">
        <title>Genomic Encyclopedia of Type Strains, Phase IV (KMG-IV): sequencing the most valuable type-strain genomes for metagenomic binning, comparative biology and taxonomic classification.</title>
        <authorList>
            <person name="Goeker M."/>
        </authorList>
    </citation>
    <scope>NUCLEOTIDE SEQUENCE [LARGE SCALE GENOMIC DNA]</scope>
    <source>
        <strain evidence="2 3">DSM 12121</strain>
    </source>
</reference>
<evidence type="ECO:0000313" key="3">
    <source>
        <dbReference type="Proteomes" id="UP000295129"/>
    </source>
</evidence>
<organism evidence="2 3">
    <name type="scientific">Azoarcus indigens</name>
    <dbReference type="NCBI Taxonomy" id="29545"/>
    <lineage>
        <taxon>Bacteria</taxon>
        <taxon>Pseudomonadati</taxon>
        <taxon>Pseudomonadota</taxon>
        <taxon>Betaproteobacteria</taxon>
        <taxon>Rhodocyclales</taxon>
        <taxon>Zoogloeaceae</taxon>
        <taxon>Azoarcus</taxon>
    </lineage>
</organism>
<keyword evidence="2" id="KW-0808">Transferase</keyword>
<evidence type="ECO:0000313" key="2">
    <source>
        <dbReference type="EMBL" id="TDN53839.1"/>
    </source>
</evidence>
<keyword evidence="3" id="KW-1185">Reference proteome</keyword>
<dbReference type="InterPro" id="IPR050834">
    <property type="entry name" value="Glycosyltransf_2"/>
</dbReference>
<gene>
    <name evidence="2" type="ORF">C7389_104193</name>
</gene>
<feature type="domain" description="Glycosyltransferase 2-like" evidence="1">
    <location>
        <begin position="15"/>
        <end position="125"/>
    </location>
</feature>
<sequence length="322" mass="35804">MSQQAGTAAEQGLVSVVIPAYNVAEHIGEAIASVRAQNCPQLEIIVVDDGSKDGSAELVEREHPDVRLFRKENGGAASARNLGMREARGEYVAFLDADDVWLPGKLEVQIAYLRARPQVGLVCSGFSHWEADADGHFPDPQARYPEPAGMAVDSLRSGWIYHKLLLDNFVWTSTVLMRRSLIEKIGYYDESLRLGQDYEYWLRAARDTEIHRLAGIMALYRKHRGSATVRGADVNYAARVVAGAVERWGLASPNGESITQEAFRERLSRIHFMMGYGHYQRGNASTALREFLACAKLRPAHVKSWAYVLLAGARSLTRSADR</sequence>
<dbReference type="Pfam" id="PF00535">
    <property type="entry name" value="Glycos_transf_2"/>
    <property type="match status" value="1"/>
</dbReference>
<protein>
    <submittedName>
        <fullName evidence="2">Glycosyltransferase involved in cell wall biosynthesis</fullName>
    </submittedName>
</protein>